<accession>A0A6N2QV40</accession>
<protein>
    <recommendedName>
        <fullName evidence="3">histidine kinase</fullName>
        <ecNumber evidence="3">2.7.13.3</ecNumber>
    </recommendedName>
</protein>
<keyword evidence="7 14" id="KW-0812">Transmembrane</keyword>
<dbReference type="CDD" id="cd00082">
    <property type="entry name" value="HisKA"/>
    <property type="match status" value="1"/>
</dbReference>
<dbReference type="CDD" id="cd06225">
    <property type="entry name" value="HAMP"/>
    <property type="match status" value="1"/>
</dbReference>
<dbReference type="SMART" id="SM00388">
    <property type="entry name" value="HisKA"/>
    <property type="match status" value="1"/>
</dbReference>
<evidence type="ECO:0000256" key="12">
    <source>
        <dbReference type="ARBA" id="ARBA00023012"/>
    </source>
</evidence>
<dbReference type="PROSITE" id="PS50885">
    <property type="entry name" value="HAMP"/>
    <property type="match status" value="1"/>
</dbReference>
<sequence>MQKSLFSKFFTVCLSIILASISILGVVLLVFASQYFKNDKFDLLSRNVVQAVAITSNVTTQGEGGYYVDSTRAMSGYSILGNAIDADIFLVDQYGKTLICTHRASCIHTTYMISEKIMEEAREGEYREMGSLGGIYSEPYYTVGRPIKAQDGSVIGVVFASTSAEGMTSFLLEIFKMFLFSAIAVLALSFIVIYFVTDRLVRPLREMADATQSFSKGDFAVRVPVEGYDEVSKLAMAFNTMASSLAAQDQTSRSFIANVSHELKTPMTTISGFIDGILDGTIPEEKQRHYLTIVSEEVKRLSRLIKSMLNIAKIEAGEMVIKPVPVDINDIVCRTVFTFEKAIEEKRLDIRGLDVDKIMVEADPDLIHQVVYNLIDNAVKFVNEGGYIEFSYTVDTAMTYIGVKNSGQGLTKEEVPRVFDRFYKTDKSRSLDKNGVGLGLHIVRSIINLHSGDIMVRSVEGEYCEFVFSLPTLHQKNGQSIFRKGEKGK</sequence>
<evidence type="ECO:0000256" key="8">
    <source>
        <dbReference type="ARBA" id="ARBA00022741"/>
    </source>
</evidence>
<evidence type="ECO:0000256" key="9">
    <source>
        <dbReference type="ARBA" id="ARBA00022777"/>
    </source>
</evidence>
<evidence type="ECO:0000256" key="11">
    <source>
        <dbReference type="ARBA" id="ARBA00022989"/>
    </source>
</evidence>
<dbReference type="SMART" id="SM00387">
    <property type="entry name" value="HATPase_c"/>
    <property type="match status" value="1"/>
</dbReference>
<dbReference type="InterPro" id="IPR004358">
    <property type="entry name" value="Sig_transdc_His_kin-like_C"/>
</dbReference>
<dbReference type="EMBL" id="CACRSL010000003">
    <property type="protein sequence ID" value="VYS72402.1"/>
    <property type="molecule type" value="Genomic_DNA"/>
</dbReference>
<keyword evidence="12" id="KW-0902">Two-component regulatory system</keyword>
<feature type="domain" description="HAMP" evidence="16">
    <location>
        <begin position="198"/>
        <end position="250"/>
    </location>
</feature>
<dbReference type="SUPFAM" id="SSF47384">
    <property type="entry name" value="Homodimeric domain of signal transducing histidine kinase"/>
    <property type="match status" value="1"/>
</dbReference>
<keyword evidence="11 14" id="KW-1133">Transmembrane helix</keyword>
<dbReference type="Gene3D" id="3.30.565.10">
    <property type="entry name" value="Histidine kinase-like ATPase, C-terminal domain"/>
    <property type="match status" value="1"/>
</dbReference>
<evidence type="ECO:0000256" key="4">
    <source>
        <dbReference type="ARBA" id="ARBA00022475"/>
    </source>
</evidence>
<dbReference type="InterPro" id="IPR003661">
    <property type="entry name" value="HisK_dim/P_dom"/>
</dbReference>
<evidence type="ECO:0000256" key="1">
    <source>
        <dbReference type="ARBA" id="ARBA00000085"/>
    </source>
</evidence>
<organism evidence="17">
    <name type="scientific">uncultured Anaerotruncus sp</name>
    <dbReference type="NCBI Taxonomy" id="905011"/>
    <lineage>
        <taxon>Bacteria</taxon>
        <taxon>Bacillati</taxon>
        <taxon>Bacillota</taxon>
        <taxon>Clostridia</taxon>
        <taxon>Eubacteriales</taxon>
        <taxon>Oscillospiraceae</taxon>
        <taxon>Anaerotruncus</taxon>
        <taxon>environmental samples</taxon>
    </lineage>
</organism>
<evidence type="ECO:0000259" key="16">
    <source>
        <dbReference type="PROSITE" id="PS50885"/>
    </source>
</evidence>
<dbReference type="PANTHER" id="PTHR45528:SF1">
    <property type="entry name" value="SENSOR HISTIDINE KINASE CPXA"/>
    <property type="match status" value="1"/>
</dbReference>
<gene>
    <name evidence="17" type="primary">yycG</name>
    <name evidence="17" type="ORF">AULFYP135_00030</name>
</gene>
<dbReference type="EC" id="2.7.13.3" evidence="3"/>
<dbReference type="GO" id="GO:0005524">
    <property type="term" value="F:ATP binding"/>
    <property type="evidence" value="ECO:0007669"/>
    <property type="project" value="UniProtKB-KW"/>
</dbReference>
<feature type="transmembrane region" description="Helical" evidence="14">
    <location>
        <begin position="12"/>
        <end position="36"/>
    </location>
</feature>
<dbReference type="FunFam" id="3.30.565.10:FF:000006">
    <property type="entry name" value="Sensor histidine kinase WalK"/>
    <property type="match status" value="1"/>
</dbReference>
<evidence type="ECO:0000256" key="13">
    <source>
        <dbReference type="ARBA" id="ARBA00023136"/>
    </source>
</evidence>
<evidence type="ECO:0000256" key="6">
    <source>
        <dbReference type="ARBA" id="ARBA00022679"/>
    </source>
</evidence>
<evidence type="ECO:0000256" key="14">
    <source>
        <dbReference type="SAM" id="Phobius"/>
    </source>
</evidence>
<evidence type="ECO:0000259" key="15">
    <source>
        <dbReference type="PROSITE" id="PS50109"/>
    </source>
</evidence>
<keyword evidence="8" id="KW-0547">Nucleotide-binding</keyword>
<dbReference type="SMART" id="SM00304">
    <property type="entry name" value="HAMP"/>
    <property type="match status" value="1"/>
</dbReference>
<evidence type="ECO:0000256" key="2">
    <source>
        <dbReference type="ARBA" id="ARBA00004651"/>
    </source>
</evidence>
<evidence type="ECO:0000256" key="3">
    <source>
        <dbReference type="ARBA" id="ARBA00012438"/>
    </source>
</evidence>
<dbReference type="InterPro" id="IPR003660">
    <property type="entry name" value="HAMP_dom"/>
</dbReference>
<dbReference type="FunFam" id="1.10.287.130:FF:000001">
    <property type="entry name" value="Two-component sensor histidine kinase"/>
    <property type="match status" value="1"/>
</dbReference>
<keyword evidence="10" id="KW-0067">ATP-binding</keyword>
<keyword evidence="4" id="KW-1003">Cell membrane</keyword>
<keyword evidence="6 17" id="KW-0808">Transferase</keyword>
<keyword evidence="5" id="KW-0597">Phosphoprotein</keyword>
<dbReference type="InterPro" id="IPR050398">
    <property type="entry name" value="HssS/ArlS-like"/>
</dbReference>
<feature type="domain" description="Histidine kinase" evidence="15">
    <location>
        <begin position="258"/>
        <end position="474"/>
    </location>
</feature>
<evidence type="ECO:0000256" key="10">
    <source>
        <dbReference type="ARBA" id="ARBA00022840"/>
    </source>
</evidence>
<comment type="subcellular location">
    <subcellularLocation>
        <location evidence="2">Cell membrane</location>
        <topology evidence="2">Multi-pass membrane protein</topology>
    </subcellularLocation>
</comment>
<dbReference type="Gene3D" id="1.10.287.130">
    <property type="match status" value="1"/>
</dbReference>
<dbReference type="Pfam" id="PF00512">
    <property type="entry name" value="HisKA"/>
    <property type="match status" value="1"/>
</dbReference>
<dbReference type="GO" id="GO:0000155">
    <property type="term" value="F:phosphorelay sensor kinase activity"/>
    <property type="evidence" value="ECO:0007669"/>
    <property type="project" value="InterPro"/>
</dbReference>
<comment type="catalytic activity">
    <reaction evidence="1">
        <text>ATP + protein L-histidine = ADP + protein N-phospho-L-histidine.</text>
        <dbReference type="EC" id="2.7.13.3"/>
    </reaction>
</comment>
<proteinExistence type="predicted"/>
<dbReference type="AlphaFoldDB" id="A0A6N2QV40"/>
<dbReference type="SUPFAM" id="SSF158472">
    <property type="entry name" value="HAMP domain-like"/>
    <property type="match status" value="1"/>
</dbReference>
<reference evidence="17" key="1">
    <citation type="submission" date="2019-11" db="EMBL/GenBank/DDBJ databases">
        <authorList>
            <person name="Feng L."/>
        </authorList>
    </citation>
    <scope>NUCLEOTIDE SEQUENCE</scope>
    <source>
        <strain evidence="17">AundefinedLFYP135</strain>
    </source>
</reference>
<dbReference type="CDD" id="cd18773">
    <property type="entry name" value="PDC1_HK_sensor"/>
    <property type="match status" value="1"/>
</dbReference>
<dbReference type="Gene3D" id="6.10.340.10">
    <property type="match status" value="1"/>
</dbReference>
<dbReference type="PRINTS" id="PR00344">
    <property type="entry name" value="BCTRLSENSOR"/>
</dbReference>
<dbReference type="Pfam" id="PF02518">
    <property type="entry name" value="HATPase_c"/>
    <property type="match status" value="1"/>
</dbReference>
<dbReference type="InterPro" id="IPR003594">
    <property type="entry name" value="HATPase_dom"/>
</dbReference>
<dbReference type="InterPro" id="IPR036890">
    <property type="entry name" value="HATPase_C_sf"/>
</dbReference>
<dbReference type="GO" id="GO:0005886">
    <property type="term" value="C:plasma membrane"/>
    <property type="evidence" value="ECO:0007669"/>
    <property type="project" value="UniProtKB-SubCell"/>
</dbReference>
<evidence type="ECO:0000256" key="5">
    <source>
        <dbReference type="ARBA" id="ARBA00022553"/>
    </source>
</evidence>
<dbReference type="PROSITE" id="PS50109">
    <property type="entry name" value="HIS_KIN"/>
    <property type="match status" value="1"/>
</dbReference>
<dbReference type="InterPro" id="IPR005467">
    <property type="entry name" value="His_kinase_dom"/>
</dbReference>
<dbReference type="Pfam" id="PF00672">
    <property type="entry name" value="HAMP"/>
    <property type="match status" value="1"/>
</dbReference>
<dbReference type="PANTHER" id="PTHR45528">
    <property type="entry name" value="SENSOR HISTIDINE KINASE CPXA"/>
    <property type="match status" value="1"/>
</dbReference>
<keyword evidence="9 17" id="KW-0418">Kinase</keyword>
<name>A0A6N2QV40_9FIRM</name>
<dbReference type="InterPro" id="IPR036097">
    <property type="entry name" value="HisK_dim/P_sf"/>
</dbReference>
<evidence type="ECO:0000313" key="17">
    <source>
        <dbReference type="EMBL" id="VYS72402.1"/>
    </source>
</evidence>
<feature type="transmembrane region" description="Helical" evidence="14">
    <location>
        <begin position="177"/>
        <end position="197"/>
    </location>
</feature>
<evidence type="ECO:0000256" key="7">
    <source>
        <dbReference type="ARBA" id="ARBA00022692"/>
    </source>
</evidence>
<dbReference type="CDD" id="cd00075">
    <property type="entry name" value="HATPase"/>
    <property type="match status" value="1"/>
</dbReference>
<keyword evidence="13 14" id="KW-0472">Membrane</keyword>
<dbReference type="SUPFAM" id="SSF55874">
    <property type="entry name" value="ATPase domain of HSP90 chaperone/DNA topoisomerase II/histidine kinase"/>
    <property type="match status" value="1"/>
</dbReference>